<reference evidence="1" key="1">
    <citation type="journal article" date="2015" name="Nature">
        <title>Complex archaea that bridge the gap between prokaryotes and eukaryotes.</title>
        <authorList>
            <person name="Spang A."/>
            <person name="Saw J.H."/>
            <person name="Jorgensen S.L."/>
            <person name="Zaremba-Niedzwiedzka K."/>
            <person name="Martijn J."/>
            <person name="Lind A.E."/>
            <person name="van Eijk R."/>
            <person name="Schleper C."/>
            <person name="Guy L."/>
            <person name="Ettema T.J."/>
        </authorList>
    </citation>
    <scope>NUCLEOTIDE SEQUENCE</scope>
</reference>
<dbReference type="AlphaFoldDB" id="A0A0F9JVK7"/>
<accession>A0A0F9JVK7</accession>
<gene>
    <name evidence="1" type="ORF">LCGC14_1406490</name>
</gene>
<dbReference type="EMBL" id="LAZR01009238">
    <property type="protein sequence ID" value="KKM73834.1"/>
    <property type="molecule type" value="Genomic_DNA"/>
</dbReference>
<sequence>MNLLTNINTKGDILVHAAREETIYMVIAANADGRTCGWAKGPNLHAVRRLAVHYYANHGSDHGCYPGEEPGYLITHKFTGEEFEECAREPLEVSVCAGCSDVFLADGPEGGLSVAPTDELGDRYGDAGRCMTCWEAVA</sequence>
<proteinExistence type="predicted"/>
<organism evidence="1">
    <name type="scientific">marine sediment metagenome</name>
    <dbReference type="NCBI Taxonomy" id="412755"/>
    <lineage>
        <taxon>unclassified sequences</taxon>
        <taxon>metagenomes</taxon>
        <taxon>ecological metagenomes</taxon>
    </lineage>
</organism>
<protein>
    <submittedName>
        <fullName evidence="1">Uncharacterized protein</fullName>
    </submittedName>
</protein>
<evidence type="ECO:0000313" key="1">
    <source>
        <dbReference type="EMBL" id="KKM73834.1"/>
    </source>
</evidence>
<comment type="caution">
    <text evidence="1">The sequence shown here is derived from an EMBL/GenBank/DDBJ whole genome shotgun (WGS) entry which is preliminary data.</text>
</comment>
<name>A0A0F9JVK7_9ZZZZ</name>